<evidence type="ECO:0000313" key="2">
    <source>
        <dbReference type="EMBL" id="GGM32024.1"/>
    </source>
</evidence>
<reference evidence="2" key="1">
    <citation type="journal article" date="2014" name="Int. J. Syst. Evol. Microbiol.">
        <title>Complete genome sequence of Corynebacterium casei LMG S-19264T (=DSM 44701T), isolated from a smear-ripened cheese.</title>
        <authorList>
            <consortium name="US DOE Joint Genome Institute (JGI-PGF)"/>
            <person name="Walter F."/>
            <person name="Albersmeier A."/>
            <person name="Kalinowski J."/>
            <person name="Ruckert C."/>
        </authorList>
    </citation>
    <scope>NUCLEOTIDE SEQUENCE</scope>
    <source>
        <strain evidence="2">CGMCC 4.7312</strain>
    </source>
</reference>
<keyword evidence="1" id="KW-1133">Transmembrane helix</keyword>
<dbReference type="AlphaFoldDB" id="A0A917TPH1"/>
<accession>A0A917TPH1</accession>
<feature type="transmembrane region" description="Helical" evidence="1">
    <location>
        <begin position="36"/>
        <end position="56"/>
    </location>
</feature>
<dbReference type="RefSeq" id="WP_189041991.1">
    <property type="nucleotide sequence ID" value="NZ_BMNB01000005.1"/>
</dbReference>
<keyword evidence="3" id="KW-1185">Reference proteome</keyword>
<proteinExistence type="predicted"/>
<keyword evidence="1" id="KW-0812">Transmembrane</keyword>
<dbReference type="Proteomes" id="UP000608890">
    <property type="component" value="Unassembled WGS sequence"/>
</dbReference>
<keyword evidence="1" id="KW-0472">Membrane</keyword>
<protein>
    <submittedName>
        <fullName evidence="2">Uncharacterized protein</fullName>
    </submittedName>
</protein>
<organism evidence="2 3">
    <name type="scientific">Micromonospora sonchi</name>
    <dbReference type="NCBI Taxonomy" id="1763543"/>
    <lineage>
        <taxon>Bacteria</taxon>
        <taxon>Bacillati</taxon>
        <taxon>Actinomycetota</taxon>
        <taxon>Actinomycetes</taxon>
        <taxon>Micromonosporales</taxon>
        <taxon>Micromonosporaceae</taxon>
        <taxon>Micromonospora</taxon>
    </lineage>
</organism>
<sequence>MSHQLFDELIGTPPPPAVDVRGIVRRERRARAARRLGGSLAAVLAVAIAGGVSISVRDQQPGGALATPQAAASSSAADTRFRLVFSTSETTGATAKRLAKELDRALRKVAPGATWIWMPEYIGEPRKPDGQPPAFTHQREDNSDFVYGSSGISYQGRKGSLGLSITPDVHPDTSAEPAGIHWPCQLPADIQEDTRYRRVCEEGTTPSGAKMRIETYTGKRQQSVQHLVLIQLPDNRALEVGVLNMVGVDESAVPAQPESPLSVEQVKAIALEIAEQVKA</sequence>
<evidence type="ECO:0000313" key="3">
    <source>
        <dbReference type="Proteomes" id="UP000608890"/>
    </source>
</evidence>
<gene>
    <name evidence="2" type="ORF">GCM10011608_15690</name>
</gene>
<comment type="caution">
    <text evidence="2">The sequence shown here is derived from an EMBL/GenBank/DDBJ whole genome shotgun (WGS) entry which is preliminary data.</text>
</comment>
<name>A0A917TPH1_9ACTN</name>
<evidence type="ECO:0000256" key="1">
    <source>
        <dbReference type="SAM" id="Phobius"/>
    </source>
</evidence>
<dbReference type="EMBL" id="BMNB01000005">
    <property type="protein sequence ID" value="GGM32024.1"/>
    <property type="molecule type" value="Genomic_DNA"/>
</dbReference>
<reference evidence="2" key="2">
    <citation type="submission" date="2020-09" db="EMBL/GenBank/DDBJ databases">
        <authorList>
            <person name="Sun Q."/>
            <person name="Zhou Y."/>
        </authorList>
    </citation>
    <scope>NUCLEOTIDE SEQUENCE</scope>
    <source>
        <strain evidence="2">CGMCC 4.7312</strain>
    </source>
</reference>